<evidence type="ECO:0000313" key="2">
    <source>
        <dbReference type="EMBL" id="THG29926.1"/>
    </source>
</evidence>
<dbReference type="PANTHER" id="PTHR43252:SF4">
    <property type="entry name" value="TRANSCRIPTIONAL REGULATORY PROTEIN"/>
    <property type="match status" value="1"/>
</dbReference>
<dbReference type="InterPro" id="IPR005149">
    <property type="entry name" value="Tscrpt_reg_PadR_N"/>
</dbReference>
<proteinExistence type="predicted"/>
<protein>
    <submittedName>
        <fullName evidence="2">PadR family transcriptional regulator</fullName>
    </submittedName>
</protein>
<dbReference type="RefSeq" id="WP_136428255.1">
    <property type="nucleotide sequence ID" value="NZ_SSSM01000005.1"/>
</dbReference>
<dbReference type="Gene3D" id="1.10.10.10">
    <property type="entry name" value="Winged helix-like DNA-binding domain superfamily/Winged helix DNA-binding domain"/>
    <property type="match status" value="1"/>
</dbReference>
<reference evidence="2 3" key="1">
    <citation type="submission" date="2019-04" db="EMBL/GenBank/DDBJ databases">
        <authorList>
            <person name="Jiang L."/>
        </authorList>
    </citation>
    <scope>NUCLEOTIDE SEQUENCE [LARGE SCALE GENOMIC DNA]</scope>
    <source>
        <strain evidence="2 3">YIM 131853</strain>
    </source>
</reference>
<evidence type="ECO:0000259" key="1">
    <source>
        <dbReference type="Pfam" id="PF03551"/>
    </source>
</evidence>
<dbReference type="PANTHER" id="PTHR43252">
    <property type="entry name" value="TRANSCRIPTIONAL REGULATOR YQJI"/>
    <property type="match status" value="1"/>
</dbReference>
<accession>A0A4S4FL61</accession>
<dbReference type="Proteomes" id="UP000309133">
    <property type="component" value="Unassembled WGS sequence"/>
</dbReference>
<gene>
    <name evidence="2" type="ORF">E6C64_14880</name>
</gene>
<dbReference type="InterPro" id="IPR036388">
    <property type="entry name" value="WH-like_DNA-bd_sf"/>
</dbReference>
<keyword evidence="3" id="KW-1185">Reference proteome</keyword>
<comment type="caution">
    <text evidence="2">The sequence shown here is derived from an EMBL/GenBank/DDBJ whole genome shotgun (WGS) entry which is preliminary data.</text>
</comment>
<name>A0A4S4FL61_9MICO</name>
<dbReference type="SUPFAM" id="SSF46785">
    <property type="entry name" value="Winged helix' DNA-binding domain"/>
    <property type="match status" value="1"/>
</dbReference>
<feature type="domain" description="Transcription regulator PadR N-terminal" evidence="1">
    <location>
        <begin position="7"/>
        <end position="79"/>
    </location>
</feature>
<dbReference type="Pfam" id="PF03551">
    <property type="entry name" value="PadR"/>
    <property type="match status" value="1"/>
</dbReference>
<sequence length="213" mass="24410">MSLRQALLALLTTQSMTGYDLCKSFRSSVGFVWHAPDSQIYPELRKMEEVGLVTSAPVPWGPTTTKREYTITDAGVGAFREWMNTTLDYSRERDPVHLKAAYFEWATPEATRDQLVAHVEYYEARREQWLGMIGELQDHSQPTLVRRLEHFPEDSWEAITEFKVFSYQGLVAQAEQQIEWAKRGLELSERLHAHRPDAAIITGRPSVPADRSA</sequence>
<dbReference type="InterPro" id="IPR036390">
    <property type="entry name" value="WH_DNA-bd_sf"/>
</dbReference>
<dbReference type="EMBL" id="SSSM01000005">
    <property type="protein sequence ID" value="THG29926.1"/>
    <property type="molecule type" value="Genomic_DNA"/>
</dbReference>
<dbReference type="OrthoDB" id="3186544at2"/>
<evidence type="ECO:0000313" key="3">
    <source>
        <dbReference type="Proteomes" id="UP000309133"/>
    </source>
</evidence>
<organism evidence="2 3">
    <name type="scientific">Naasia lichenicola</name>
    <dbReference type="NCBI Taxonomy" id="2565933"/>
    <lineage>
        <taxon>Bacteria</taxon>
        <taxon>Bacillati</taxon>
        <taxon>Actinomycetota</taxon>
        <taxon>Actinomycetes</taxon>
        <taxon>Micrococcales</taxon>
        <taxon>Microbacteriaceae</taxon>
        <taxon>Naasia</taxon>
    </lineage>
</organism>
<dbReference type="AlphaFoldDB" id="A0A4S4FL61"/>